<dbReference type="GO" id="GO:0006412">
    <property type="term" value="P:translation"/>
    <property type="evidence" value="ECO:0007669"/>
    <property type="project" value="UniProtKB-UniRule"/>
</dbReference>
<dbReference type="CDD" id="cd00487">
    <property type="entry name" value="Pep_deformylase"/>
    <property type="match status" value="1"/>
</dbReference>
<name>A0A2T0AL04_9FIRM</name>
<dbReference type="AlphaFoldDB" id="A0A2T0AL04"/>
<keyword evidence="3" id="KW-0648">Protein biosynthesis</keyword>
<dbReference type="NCBIfam" id="NF001159">
    <property type="entry name" value="PRK00150.1-3"/>
    <property type="match status" value="1"/>
</dbReference>
<dbReference type="Pfam" id="PF01327">
    <property type="entry name" value="Pep_deformylase"/>
    <property type="match status" value="1"/>
</dbReference>
<dbReference type="PANTHER" id="PTHR10458:SF22">
    <property type="entry name" value="PEPTIDE DEFORMYLASE"/>
    <property type="match status" value="1"/>
</dbReference>
<dbReference type="InterPro" id="IPR036821">
    <property type="entry name" value="Peptide_deformylase_sf"/>
</dbReference>
<keyword evidence="3" id="KW-0479">Metal-binding</keyword>
<keyword evidence="3 4" id="KW-0378">Hydrolase</keyword>
<dbReference type="SUPFAM" id="SSF56420">
    <property type="entry name" value="Peptide deformylase"/>
    <property type="match status" value="1"/>
</dbReference>
<dbReference type="Gene3D" id="3.90.45.10">
    <property type="entry name" value="Peptide deformylase"/>
    <property type="match status" value="1"/>
</dbReference>
<protein>
    <recommendedName>
        <fullName evidence="3">Peptide deformylase</fullName>
        <shortName evidence="3">PDF</shortName>
        <ecNumber evidence="3">3.5.1.88</ecNumber>
    </recommendedName>
    <alternativeName>
        <fullName evidence="3">Polypeptide deformylase</fullName>
    </alternativeName>
</protein>
<proteinExistence type="inferred from homology"/>
<dbReference type="NCBIfam" id="TIGR00079">
    <property type="entry name" value="pept_deformyl"/>
    <property type="match status" value="1"/>
</dbReference>
<evidence type="ECO:0000256" key="3">
    <source>
        <dbReference type="HAMAP-Rule" id="MF_00163"/>
    </source>
</evidence>
<sequence>MAVYQIVLYPDPLLREKAQEVKKITPNIWKLLDNMADTMYAAPGVGLAAPQIGVLKRVIVVDVGEGLIELINPEIVTAQGREIGPEGCLSIPGAQGEVPRAAAVVVRGLDRHGRTKEIKAEGFLARALQHEIDHLDGVLFIDKVVRWLENKPGEE</sequence>
<gene>
    <name evidence="4" type="primary">def1</name>
    <name evidence="3" type="synonym">def</name>
    <name evidence="4" type="ORF">MOHU_25060</name>
</gene>
<comment type="catalytic activity">
    <reaction evidence="3">
        <text>N-terminal N-formyl-L-methionyl-[peptide] + H2O = N-terminal L-methionyl-[peptide] + formate</text>
        <dbReference type="Rhea" id="RHEA:24420"/>
        <dbReference type="Rhea" id="RHEA-COMP:10639"/>
        <dbReference type="Rhea" id="RHEA-COMP:10640"/>
        <dbReference type="ChEBI" id="CHEBI:15377"/>
        <dbReference type="ChEBI" id="CHEBI:15740"/>
        <dbReference type="ChEBI" id="CHEBI:49298"/>
        <dbReference type="ChEBI" id="CHEBI:64731"/>
        <dbReference type="EC" id="3.5.1.88"/>
    </reaction>
</comment>
<dbReference type="GO" id="GO:0046872">
    <property type="term" value="F:metal ion binding"/>
    <property type="evidence" value="ECO:0007669"/>
    <property type="project" value="UniProtKB-KW"/>
</dbReference>
<dbReference type="OrthoDB" id="9784988at2"/>
<keyword evidence="2 3" id="KW-0408">Iron</keyword>
<feature type="binding site" evidence="3">
    <location>
        <position position="134"/>
    </location>
    <ligand>
        <name>Fe cation</name>
        <dbReference type="ChEBI" id="CHEBI:24875"/>
    </ligand>
</feature>
<comment type="caution">
    <text evidence="4">The sequence shown here is derived from an EMBL/GenBank/DDBJ whole genome shotgun (WGS) entry which is preliminary data.</text>
</comment>
<comment type="cofactor">
    <cofactor evidence="3">
        <name>Fe(2+)</name>
        <dbReference type="ChEBI" id="CHEBI:29033"/>
    </cofactor>
    <text evidence="3">Binds 1 Fe(2+) ion.</text>
</comment>
<comment type="function">
    <text evidence="3">Removes the formyl group from the N-terminal Met of newly synthesized proteins. Requires at least a dipeptide for an efficient rate of reaction. N-terminal L-methionine is a prerequisite for activity but the enzyme has broad specificity at other positions.</text>
</comment>
<dbReference type="PIRSF" id="PIRSF004749">
    <property type="entry name" value="Pep_def"/>
    <property type="match status" value="1"/>
</dbReference>
<dbReference type="PRINTS" id="PR01576">
    <property type="entry name" value="PDEFORMYLASE"/>
</dbReference>
<dbReference type="EMBL" id="PVXM01000057">
    <property type="protein sequence ID" value="PRR69203.1"/>
    <property type="molecule type" value="Genomic_DNA"/>
</dbReference>
<comment type="similarity">
    <text evidence="1 3">Belongs to the polypeptide deformylase family.</text>
</comment>
<feature type="active site" evidence="3">
    <location>
        <position position="131"/>
    </location>
</feature>
<reference evidence="4 5" key="1">
    <citation type="submission" date="2018-03" db="EMBL/GenBank/DDBJ databases">
        <title>Genome sequence of Moorella humiferrea DSM 23265.</title>
        <authorList>
            <person name="Poehlein A."/>
            <person name="Daniel R."/>
        </authorList>
    </citation>
    <scope>NUCLEOTIDE SEQUENCE [LARGE SCALE GENOMIC DNA]</scope>
    <source>
        <strain evidence="4 5">DSM 23265</strain>
    </source>
</reference>
<dbReference type="GO" id="GO:0042586">
    <property type="term" value="F:peptide deformylase activity"/>
    <property type="evidence" value="ECO:0007669"/>
    <property type="project" value="UniProtKB-UniRule"/>
</dbReference>
<dbReference type="InterPro" id="IPR023635">
    <property type="entry name" value="Peptide_deformylase"/>
</dbReference>
<evidence type="ECO:0000256" key="1">
    <source>
        <dbReference type="ARBA" id="ARBA00010759"/>
    </source>
</evidence>
<dbReference type="EC" id="3.5.1.88" evidence="3"/>
<evidence type="ECO:0000313" key="4">
    <source>
        <dbReference type="EMBL" id="PRR69203.1"/>
    </source>
</evidence>
<dbReference type="PANTHER" id="PTHR10458">
    <property type="entry name" value="PEPTIDE DEFORMYLASE"/>
    <property type="match status" value="1"/>
</dbReference>
<accession>A0A2T0AL04</accession>
<dbReference type="RefSeq" id="WP_106006414.1">
    <property type="nucleotide sequence ID" value="NZ_CP136419.1"/>
</dbReference>
<evidence type="ECO:0000256" key="2">
    <source>
        <dbReference type="ARBA" id="ARBA00023004"/>
    </source>
</evidence>
<evidence type="ECO:0000313" key="5">
    <source>
        <dbReference type="Proteomes" id="UP000238415"/>
    </source>
</evidence>
<feature type="binding site" evidence="3">
    <location>
        <position position="130"/>
    </location>
    <ligand>
        <name>Fe cation</name>
        <dbReference type="ChEBI" id="CHEBI:24875"/>
    </ligand>
</feature>
<keyword evidence="5" id="KW-1185">Reference proteome</keyword>
<dbReference type="Proteomes" id="UP000238415">
    <property type="component" value="Unassembled WGS sequence"/>
</dbReference>
<feature type="binding site" evidence="3">
    <location>
        <position position="88"/>
    </location>
    <ligand>
        <name>Fe cation</name>
        <dbReference type="ChEBI" id="CHEBI:24875"/>
    </ligand>
</feature>
<dbReference type="HAMAP" id="MF_00163">
    <property type="entry name" value="Pep_deformylase"/>
    <property type="match status" value="1"/>
</dbReference>
<organism evidence="4 5">
    <name type="scientific">Neomoorella humiferrea</name>
    <dbReference type="NCBI Taxonomy" id="676965"/>
    <lineage>
        <taxon>Bacteria</taxon>
        <taxon>Bacillati</taxon>
        <taxon>Bacillota</taxon>
        <taxon>Clostridia</taxon>
        <taxon>Neomoorellales</taxon>
        <taxon>Neomoorellaceae</taxon>
        <taxon>Neomoorella</taxon>
    </lineage>
</organism>